<evidence type="ECO:0000256" key="5">
    <source>
        <dbReference type="SAM" id="Phobius"/>
    </source>
</evidence>
<feature type="domain" description="AP2/ERF" evidence="6">
    <location>
        <begin position="47"/>
        <end position="122"/>
    </location>
</feature>
<evidence type="ECO:0000313" key="8">
    <source>
        <dbReference type="Proteomes" id="UP000643165"/>
    </source>
</evidence>
<feature type="transmembrane region" description="Helical" evidence="5">
    <location>
        <begin position="16"/>
        <end position="35"/>
    </location>
</feature>
<feature type="compositionally biased region" description="Low complexity" evidence="4">
    <location>
        <begin position="249"/>
        <end position="261"/>
    </location>
</feature>
<comment type="caution">
    <text evidence="7">The sequence shown here is derived from an EMBL/GenBank/DDBJ whole genome shotgun (WGS) entry which is preliminary data.</text>
</comment>
<keyword evidence="5" id="KW-0812">Transmembrane</keyword>
<evidence type="ECO:0000256" key="4">
    <source>
        <dbReference type="SAM" id="MobiDB-lite"/>
    </source>
</evidence>
<sequence length="261" mass="29392">MRTALSSVLLDAPRAAVIWLGLLGVVILAVAALLLRPRLFRFDAGTRIREAALPSRSEHSEQRRDQERWAEEVTVAADRADATARHRRDEWLAAQDEAEQAWRAYEAAEADVRRLSGAAGMPLPQTARTPAEYADRERWLHRAALDAYWRRELSVEQLSDVFAHRGWDPRLHPVEQELMLRRAVRDHLLARQRAAREREQLAWRAAELAAAAARSLREESVRALLPATEDRDVLPLTTPSAAEQTREMPAVAGGRVPAAAY</sequence>
<keyword evidence="5" id="KW-1133">Transmembrane helix</keyword>
<keyword evidence="2" id="KW-0238">DNA-binding</keyword>
<dbReference type="Proteomes" id="UP000643165">
    <property type="component" value="Unassembled WGS sequence"/>
</dbReference>
<evidence type="ECO:0000256" key="3">
    <source>
        <dbReference type="ARBA" id="ARBA00023163"/>
    </source>
</evidence>
<name>A0ABQ4J0I7_9ACTN</name>
<evidence type="ECO:0000256" key="1">
    <source>
        <dbReference type="ARBA" id="ARBA00023015"/>
    </source>
</evidence>
<dbReference type="PROSITE" id="PS51032">
    <property type="entry name" value="AP2_ERF"/>
    <property type="match status" value="1"/>
</dbReference>
<gene>
    <name evidence="7" type="ORF">Vlu01_41500</name>
</gene>
<dbReference type="InterPro" id="IPR001471">
    <property type="entry name" value="AP2/ERF_dom"/>
</dbReference>
<keyword evidence="3" id="KW-0804">Transcription</keyword>
<accession>A0ABQ4J0I7</accession>
<keyword evidence="8" id="KW-1185">Reference proteome</keyword>
<organism evidence="7 8">
    <name type="scientific">Micromonospora lutea</name>
    <dbReference type="NCBI Taxonomy" id="419825"/>
    <lineage>
        <taxon>Bacteria</taxon>
        <taxon>Bacillati</taxon>
        <taxon>Actinomycetota</taxon>
        <taxon>Actinomycetes</taxon>
        <taxon>Micromonosporales</taxon>
        <taxon>Micromonosporaceae</taxon>
        <taxon>Micromonospora</taxon>
    </lineage>
</organism>
<dbReference type="EMBL" id="BOPB01000025">
    <property type="protein sequence ID" value="GIJ23526.1"/>
    <property type="molecule type" value="Genomic_DNA"/>
</dbReference>
<feature type="region of interest" description="Disordered" evidence="4">
    <location>
        <begin position="234"/>
        <end position="261"/>
    </location>
</feature>
<evidence type="ECO:0000313" key="7">
    <source>
        <dbReference type="EMBL" id="GIJ23526.1"/>
    </source>
</evidence>
<evidence type="ECO:0000256" key="2">
    <source>
        <dbReference type="ARBA" id="ARBA00023125"/>
    </source>
</evidence>
<keyword evidence="1" id="KW-0805">Transcription regulation</keyword>
<keyword evidence="5" id="KW-0472">Membrane</keyword>
<evidence type="ECO:0000259" key="6">
    <source>
        <dbReference type="PROSITE" id="PS51032"/>
    </source>
</evidence>
<protein>
    <recommendedName>
        <fullName evidence="6">AP2/ERF domain-containing protein</fullName>
    </recommendedName>
</protein>
<reference evidence="7 8" key="1">
    <citation type="submission" date="2021-01" db="EMBL/GenBank/DDBJ databases">
        <title>Whole genome shotgun sequence of Verrucosispora lutea NBRC 106530.</title>
        <authorList>
            <person name="Komaki H."/>
            <person name="Tamura T."/>
        </authorList>
    </citation>
    <scope>NUCLEOTIDE SEQUENCE [LARGE SCALE GENOMIC DNA]</scope>
    <source>
        <strain evidence="7 8">NBRC 106530</strain>
    </source>
</reference>
<proteinExistence type="predicted"/>